<dbReference type="EMBL" id="PSQE01000006">
    <property type="protein sequence ID" value="RHN50093.1"/>
    <property type="molecule type" value="Genomic_DNA"/>
</dbReference>
<protein>
    <submittedName>
        <fullName evidence="2">Uncharacterized protein</fullName>
    </submittedName>
</protein>
<reference evidence="2" key="1">
    <citation type="journal article" date="2018" name="Nat. Plants">
        <title>Whole-genome landscape of Medicago truncatula symbiotic genes.</title>
        <authorList>
            <person name="Pecrix Y."/>
            <person name="Gamas P."/>
            <person name="Carrere S."/>
        </authorList>
    </citation>
    <scope>NUCLEOTIDE SEQUENCE</scope>
    <source>
        <tissue evidence="2">Leaves</tissue>
    </source>
</reference>
<feature type="compositionally biased region" description="Low complexity" evidence="1">
    <location>
        <begin position="81"/>
        <end position="90"/>
    </location>
</feature>
<comment type="caution">
    <text evidence="2">The sequence shown here is derived from an EMBL/GenBank/DDBJ whole genome shotgun (WGS) entry which is preliminary data.</text>
</comment>
<organism evidence="2">
    <name type="scientific">Medicago truncatula</name>
    <name type="common">Barrel medic</name>
    <name type="synonym">Medicago tribuloides</name>
    <dbReference type="NCBI Taxonomy" id="3880"/>
    <lineage>
        <taxon>Eukaryota</taxon>
        <taxon>Viridiplantae</taxon>
        <taxon>Streptophyta</taxon>
        <taxon>Embryophyta</taxon>
        <taxon>Tracheophyta</taxon>
        <taxon>Spermatophyta</taxon>
        <taxon>Magnoliopsida</taxon>
        <taxon>eudicotyledons</taxon>
        <taxon>Gunneridae</taxon>
        <taxon>Pentapetalae</taxon>
        <taxon>rosids</taxon>
        <taxon>fabids</taxon>
        <taxon>Fabales</taxon>
        <taxon>Fabaceae</taxon>
        <taxon>Papilionoideae</taxon>
        <taxon>50 kb inversion clade</taxon>
        <taxon>NPAAA clade</taxon>
        <taxon>Hologalegina</taxon>
        <taxon>IRL clade</taxon>
        <taxon>Trifolieae</taxon>
        <taxon>Medicago</taxon>
    </lineage>
</organism>
<name>A0A396HBU4_MEDTR</name>
<evidence type="ECO:0000313" key="2">
    <source>
        <dbReference type="EMBL" id="RHN50093.1"/>
    </source>
</evidence>
<feature type="region of interest" description="Disordered" evidence="1">
    <location>
        <begin position="1"/>
        <end position="28"/>
    </location>
</feature>
<feature type="compositionally biased region" description="Polar residues" evidence="1">
    <location>
        <begin position="7"/>
        <end position="19"/>
    </location>
</feature>
<accession>A0A396HBU4</accession>
<proteinExistence type="predicted"/>
<sequence>MKPTPPFHQTNPPNHQSNSIHHRENPIELRTQTTTVLPFPPFSIITQSQTTTVKPKVRPQTTVKHHLCTIVVSLHRCLATSSTSVSNSRSKSYRTIAESP</sequence>
<evidence type="ECO:0000256" key="1">
    <source>
        <dbReference type="SAM" id="MobiDB-lite"/>
    </source>
</evidence>
<dbReference type="Proteomes" id="UP000265566">
    <property type="component" value="Chromosome 6"/>
</dbReference>
<feature type="region of interest" description="Disordered" evidence="1">
    <location>
        <begin position="81"/>
        <end position="100"/>
    </location>
</feature>
<dbReference type="AlphaFoldDB" id="A0A396HBU4"/>
<dbReference type="Gramene" id="rna34346">
    <property type="protein sequence ID" value="RHN50093.1"/>
    <property type="gene ID" value="gene34346"/>
</dbReference>
<gene>
    <name evidence="2" type="ORF">MtrunA17_Chr6g0453691</name>
</gene>